<keyword evidence="3" id="KW-1185">Reference proteome</keyword>
<reference evidence="2" key="1">
    <citation type="journal article" date="2014" name="Int. J. Syst. Evol. Microbiol.">
        <title>Complete genome sequence of Corynebacterium casei LMG S-19264T (=DSM 44701T), isolated from a smear-ripened cheese.</title>
        <authorList>
            <consortium name="US DOE Joint Genome Institute (JGI-PGF)"/>
            <person name="Walter F."/>
            <person name="Albersmeier A."/>
            <person name="Kalinowski J."/>
            <person name="Ruckert C."/>
        </authorList>
    </citation>
    <scope>NUCLEOTIDE SEQUENCE</scope>
    <source>
        <strain evidence="2">KCTC 32296</strain>
    </source>
</reference>
<evidence type="ECO:0000256" key="1">
    <source>
        <dbReference type="SAM" id="Phobius"/>
    </source>
</evidence>
<organism evidence="2 3">
    <name type="scientific">Asticcacaulis endophyticus</name>
    <dbReference type="NCBI Taxonomy" id="1395890"/>
    <lineage>
        <taxon>Bacteria</taxon>
        <taxon>Pseudomonadati</taxon>
        <taxon>Pseudomonadota</taxon>
        <taxon>Alphaproteobacteria</taxon>
        <taxon>Caulobacterales</taxon>
        <taxon>Caulobacteraceae</taxon>
        <taxon>Asticcacaulis</taxon>
    </lineage>
</organism>
<proteinExistence type="predicted"/>
<comment type="caution">
    <text evidence="2">The sequence shown here is derived from an EMBL/GenBank/DDBJ whole genome shotgun (WGS) entry which is preliminary data.</text>
</comment>
<protein>
    <submittedName>
        <fullName evidence="2">Uncharacterized protein</fullName>
    </submittedName>
</protein>
<feature type="transmembrane region" description="Helical" evidence="1">
    <location>
        <begin position="28"/>
        <end position="52"/>
    </location>
</feature>
<gene>
    <name evidence="2" type="ORF">GCM10011273_02750</name>
</gene>
<keyword evidence="1" id="KW-1133">Transmembrane helix</keyword>
<dbReference type="Proteomes" id="UP000662572">
    <property type="component" value="Unassembled WGS sequence"/>
</dbReference>
<evidence type="ECO:0000313" key="2">
    <source>
        <dbReference type="EMBL" id="GGZ21502.1"/>
    </source>
</evidence>
<keyword evidence="1" id="KW-0472">Membrane</keyword>
<name>A0A918PTJ5_9CAUL</name>
<reference evidence="2" key="2">
    <citation type="submission" date="2020-09" db="EMBL/GenBank/DDBJ databases">
        <authorList>
            <person name="Sun Q."/>
            <person name="Kim S."/>
        </authorList>
    </citation>
    <scope>NUCLEOTIDE SEQUENCE</scope>
    <source>
        <strain evidence="2">KCTC 32296</strain>
    </source>
</reference>
<dbReference type="EMBL" id="BMZB01000001">
    <property type="protein sequence ID" value="GGZ21502.1"/>
    <property type="molecule type" value="Genomic_DNA"/>
</dbReference>
<sequence length="55" mass="6029">MNAEARWSLPVVTKAIAIAMDKTESRKALAMSFVSLVSIVSLLIVGVVRPMIVEW</sequence>
<evidence type="ECO:0000313" key="3">
    <source>
        <dbReference type="Proteomes" id="UP000662572"/>
    </source>
</evidence>
<accession>A0A918PTJ5</accession>
<dbReference type="AlphaFoldDB" id="A0A918PTJ5"/>
<keyword evidence="1" id="KW-0812">Transmembrane</keyword>